<evidence type="ECO:0000313" key="4">
    <source>
        <dbReference type="EMBL" id="MFC6440555.1"/>
    </source>
</evidence>
<evidence type="ECO:0000256" key="1">
    <source>
        <dbReference type="ARBA" id="ARBA00002397"/>
    </source>
</evidence>
<proteinExistence type="inferred from homology"/>
<name>A0ABW1XP65_9ALTE</name>
<dbReference type="Gene3D" id="1.20.58.300">
    <property type="entry name" value="FlgN-like"/>
    <property type="match status" value="1"/>
</dbReference>
<protein>
    <submittedName>
        <fullName evidence="4">Flagellar export chaperone FlgN</fullName>
    </submittedName>
</protein>
<dbReference type="Proteomes" id="UP001596364">
    <property type="component" value="Unassembled WGS sequence"/>
</dbReference>
<dbReference type="InterPro" id="IPR036679">
    <property type="entry name" value="FlgN-like_sf"/>
</dbReference>
<keyword evidence="5" id="KW-1185">Reference proteome</keyword>
<organism evidence="4 5">
    <name type="scientific">Pseudobowmanella zhangzhouensis</name>
    <dbReference type="NCBI Taxonomy" id="1537679"/>
    <lineage>
        <taxon>Bacteria</taxon>
        <taxon>Pseudomonadati</taxon>
        <taxon>Pseudomonadota</taxon>
        <taxon>Gammaproteobacteria</taxon>
        <taxon>Alteromonadales</taxon>
        <taxon>Alteromonadaceae</taxon>
    </lineage>
</organism>
<dbReference type="InterPro" id="IPR007809">
    <property type="entry name" value="FlgN-like"/>
</dbReference>
<accession>A0ABW1XP65</accession>
<comment type="function">
    <text evidence="1">Required for the efficient initiation of filament assembly.</text>
</comment>
<gene>
    <name evidence="4" type="primary">flgN</name>
    <name evidence="4" type="ORF">ACFP85_10390</name>
</gene>
<evidence type="ECO:0000256" key="3">
    <source>
        <dbReference type="ARBA" id="ARBA00022795"/>
    </source>
</evidence>
<dbReference type="Pfam" id="PF05130">
    <property type="entry name" value="FlgN"/>
    <property type="match status" value="1"/>
</dbReference>
<keyword evidence="4" id="KW-0966">Cell projection</keyword>
<keyword evidence="4" id="KW-0282">Flagellum</keyword>
<keyword evidence="3" id="KW-1005">Bacterial flagellum biogenesis</keyword>
<reference evidence="5" key="1">
    <citation type="journal article" date="2019" name="Int. J. Syst. Evol. Microbiol.">
        <title>The Global Catalogue of Microorganisms (GCM) 10K type strain sequencing project: providing services to taxonomists for standard genome sequencing and annotation.</title>
        <authorList>
            <consortium name="The Broad Institute Genomics Platform"/>
            <consortium name="The Broad Institute Genome Sequencing Center for Infectious Disease"/>
            <person name="Wu L."/>
            <person name="Ma J."/>
        </authorList>
    </citation>
    <scope>NUCLEOTIDE SEQUENCE [LARGE SCALE GENOMIC DNA]</scope>
    <source>
        <strain evidence="5">CGMCC 1.16031</strain>
    </source>
</reference>
<comment type="caution">
    <text evidence="4">The sequence shown here is derived from an EMBL/GenBank/DDBJ whole genome shotgun (WGS) entry which is preliminary data.</text>
</comment>
<dbReference type="RefSeq" id="WP_131258349.1">
    <property type="nucleotide sequence ID" value="NZ_JBHSUS010000001.1"/>
</dbReference>
<comment type="similarity">
    <text evidence="2">Belongs to the FlgN family.</text>
</comment>
<evidence type="ECO:0000256" key="2">
    <source>
        <dbReference type="ARBA" id="ARBA00007703"/>
    </source>
</evidence>
<dbReference type="SUPFAM" id="SSF140566">
    <property type="entry name" value="FlgN-like"/>
    <property type="match status" value="1"/>
</dbReference>
<evidence type="ECO:0000313" key="5">
    <source>
        <dbReference type="Proteomes" id="UP001596364"/>
    </source>
</evidence>
<keyword evidence="4" id="KW-0969">Cilium</keyword>
<dbReference type="EMBL" id="JBHSUS010000001">
    <property type="protein sequence ID" value="MFC6440555.1"/>
    <property type="molecule type" value="Genomic_DNA"/>
</dbReference>
<sequence length="141" mass="15718">MTNAALLTKLTQQKTALETLRDALESELSLISARTPDALVQVVEQKQLLLDNIAANDKDISHLYTDDAAQQSDVQQLIADVRKLVEECQYRSDINSKAVEQGQLRLTHLRNLIIESRHKESLTYDRTGKTTPGGKGRGYAV</sequence>